<keyword evidence="2" id="KW-1185">Reference proteome</keyword>
<name>A0A9X0L6C9_SOLP1</name>
<accession>A0A9X0L6C9</accession>
<dbReference type="InterPro" id="IPR015018">
    <property type="entry name" value="DUF1905"/>
</dbReference>
<dbReference type="AlphaFoldDB" id="A0A9X0L6C9"/>
<organism evidence="1 2">
    <name type="scientific">Solirubrum puertoriconensis</name>
    <dbReference type="NCBI Taxonomy" id="1751427"/>
    <lineage>
        <taxon>Bacteria</taxon>
        <taxon>Pseudomonadati</taxon>
        <taxon>Bacteroidota</taxon>
        <taxon>Cytophagia</taxon>
        <taxon>Cytophagales</taxon>
    </lineage>
</organism>
<dbReference type="Pfam" id="PF08922">
    <property type="entry name" value="DUF1905"/>
    <property type="match status" value="1"/>
</dbReference>
<dbReference type="Pfam" id="PF13376">
    <property type="entry name" value="OmdA"/>
    <property type="match status" value="1"/>
</dbReference>
<dbReference type="Gene3D" id="2.40.30.100">
    <property type="entry name" value="AF2212/PG0164-like"/>
    <property type="match status" value="1"/>
</dbReference>
<dbReference type="EMBL" id="LNAL01000003">
    <property type="protein sequence ID" value="KUG09606.1"/>
    <property type="molecule type" value="Genomic_DNA"/>
</dbReference>
<reference evidence="1 2" key="1">
    <citation type="submission" date="2015-11" db="EMBL/GenBank/DDBJ databases">
        <title>Solirubrum puertoriconensis gen. nov. an environmental bacteria isolated in Puerto Rico.</title>
        <authorList>
            <person name="Cuebas-Irizarry M.F."/>
            <person name="Montalvo-Rodriguez R."/>
        </authorList>
    </citation>
    <scope>NUCLEOTIDE SEQUENCE [LARGE SCALE GENOMIC DNA]</scope>
    <source>
        <strain evidence="1 2">MC1A</strain>
    </source>
</reference>
<dbReference type="InterPro" id="IPR037079">
    <property type="entry name" value="AF2212/PG0164-like_sf"/>
</dbReference>
<sequence>MEQKALFDGEVRLAKFSGKGAWTYAPLPPLQIPGRNAFGLAKVTGSIDAFELPVSNLMPLGNGRSFLPVKAEIRKAIGKQAGDTVRLVLYAEAVPLSVADEDLLACLADAPRAEAVYARLSPPEQTAWLNWVRAAPTDDAKVARMVSALARLEAGMAAPPSK</sequence>
<evidence type="ECO:0000313" key="2">
    <source>
        <dbReference type="Proteomes" id="UP000054223"/>
    </source>
</evidence>
<dbReference type="Proteomes" id="UP000054223">
    <property type="component" value="Unassembled WGS sequence"/>
</dbReference>
<protein>
    <recommendedName>
        <fullName evidence="3">DUF1905 domain-containing protein</fullName>
    </recommendedName>
</protein>
<dbReference type="RefSeq" id="WP_059067740.1">
    <property type="nucleotide sequence ID" value="NZ_LNAL01000003.1"/>
</dbReference>
<dbReference type="OrthoDB" id="8246703at2"/>
<dbReference type="SUPFAM" id="SSF141694">
    <property type="entry name" value="AF2212/PG0164-like"/>
    <property type="match status" value="1"/>
</dbReference>
<comment type="caution">
    <text evidence="1">The sequence shown here is derived from an EMBL/GenBank/DDBJ whole genome shotgun (WGS) entry which is preliminary data.</text>
</comment>
<proteinExistence type="predicted"/>
<evidence type="ECO:0008006" key="3">
    <source>
        <dbReference type="Google" id="ProtNLM"/>
    </source>
</evidence>
<gene>
    <name evidence="1" type="ORF">ASU33_18075</name>
</gene>
<evidence type="ECO:0000313" key="1">
    <source>
        <dbReference type="EMBL" id="KUG09606.1"/>
    </source>
</evidence>